<feature type="compositionally biased region" description="Acidic residues" evidence="1">
    <location>
        <begin position="1"/>
        <end position="11"/>
    </location>
</feature>
<feature type="region of interest" description="Disordered" evidence="1">
    <location>
        <begin position="1"/>
        <end position="37"/>
    </location>
</feature>
<evidence type="ECO:0000313" key="2">
    <source>
        <dbReference type="EMBL" id="RDJ05058.1"/>
    </source>
</evidence>
<dbReference type="AlphaFoldDB" id="A0A370KHR9"/>
<evidence type="ECO:0000313" key="3">
    <source>
        <dbReference type="Proteomes" id="UP000254939"/>
    </source>
</evidence>
<organism evidence="2 3">
    <name type="scientific">Rhizobium grahamii</name>
    <dbReference type="NCBI Taxonomy" id="1120045"/>
    <lineage>
        <taxon>Bacteria</taxon>
        <taxon>Pseudomonadati</taxon>
        <taxon>Pseudomonadota</taxon>
        <taxon>Alphaproteobacteria</taxon>
        <taxon>Hyphomicrobiales</taxon>
        <taxon>Rhizobiaceae</taxon>
        <taxon>Rhizobium/Agrobacterium group</taxon>
        <taxon>Rhizobium</taxon>
    </lineage>
</organism>
<dbReference type="RefSeq" id="WP_114715054.1">
    <property type="nucleotide sequence ID" value="NZ_KZ857266.1"/>
</dbReference>
<dbReference type="OrthoDB" id="3078754at2"/>
<dbReference type="EMBL" id="NAAC01000033">
    <property type="protein sequence ID" value="RDJ05058.1"/>
    <property type="molecule type" value="Genomic_DNA"/>
</dbReference>
<reference evidence="2 3" key="1">
    <citation type="submission" date="2017-03" db="EMBL/GenBank/DDBJ databases">
        <title>Genome analysis of Rhizobial strains effectives or ineffectives for nitrogen fixation isolated from bean seeds.</title>
        <authorList>
            <person name="Peralta H."/>
            <person name="Aguilar-Vera A."/>
            <person name="Mora Y."/>
            <person name="Vargas-Lagunas C."/>
            <person name="Girard L."/>
            <person name="Mora J."/>
        </authorList>
    </citation>
    <scope>NUCLEOTIDE SEQUENCE [LARGE SCALE GENOMIC DNA]</scope>
    <source>
        <strain evidence="2 3">CCGM3</strain>
    </source>
</reference>
<evidence type="ECO:0000256" key="1">
    <source>
        <dbReference type="SAM" id="MobiDB-lite"/>
    </source>
</evidence>
<proteinExistence type="predicted"/>
<gene>
    <name evidence="2" type="ORF">B5K06_26160</name>
</gene>
<protein>
    <submittedName>
        <fullName evidence="2">Uncharacterized protein</fullName>
    </submittedName>
</protein>
<name>A0A370KHR9_9HYPH</name>
<sequence length="352" mass="38724">MADDDLVVTEDDVLRGIPADDIESDNDQLPEPALDDSGTVGMQPVRYRVVPEGEPQEGGTKYSVVDLDTGVTSYAGKVLKYGSRRGLSRASDLLIYNRTEAAQTIGAWAHFMWPSVIAESNGRYISINAWDRAHFTWGFYQLAAHTPKDNLILLMRELLTLPSAKRFFPDLTLVDGKVAQIKDSGTVTLETEYPVTVGNGTEMQIVDFMKYLNPTSQRAEEREVITAAKFAAWANEDSAMRDATVRVSVAIMKRKIKARANTYGLVGKRPELAIWISDMFHQGRGSKSQALAALALSTLTEQLEALSRIDTTGQQAARLASVKRSVATLLDEGRFTNTRFGEGELSLDDAIA</sequence>
<comment type="caution">
    <text evidence="2">The sequence shown here is derived from an EMBL/GenBank/DDBJ whole genome shotgun (WGS) entry which is preliminary data.</text>
</comment>
<dbReference type="Proteomes" id="UP000254939">
    <property type="component" value="Unassembled WGS sequence"/>
</dbReference>
<accession>A0A370KHR9</accession>